<keyword evidence="1" id="KW-0812">Transmembrane</keyword>
<keyword evidence="1" id="KW-1133">Transmembrane helix</keyword>
<gene>
    <name evidence="2" type="ORF">Mgra_00003684</name>
</gene>
<dbReference type="EMBL" id="JABEBT010000025">
    <property type="protein sequence ID" value="KAF7636944.1"/>
    <property type="molecule type" value="Genomic_DNA"/>
</dbReference>
<sequence>MKRIKKKRPVPTNLKFVFNSGSIRDLQNRSRTLSGNPTSSSSKIQILLCFAPLLLGLFMVVKCVFTLLHSLVSGRGELILFGGMNSDGIGMDCLNVGMERYTMSSETYLLRPRYNEM</sequence>
<organism evidence="2 3">
    <name type="scientific">Meloidogyne graminicola</name>
    <dbReference type="NCBI Taxonomy" id="189291"/>
    <lineage>
        <taxon>Eukaryota</taxon>
        <taxon>Metazoa</taxon>
        <taxon>Ecdysozoa</taxon>
        <taxon>Nematoda</taxon>
        <taxon>Chromadorea</taxon>
        <taxon>Rhabditida</taxon>
        <taxon>Tylenchina</taxon>
        <taxon>Tylenchomorpha</taxon>
        <taxon>Tylenchoidea</taxon>
        <taxon>Meloidogynidae</taxon>
        <taxon>Meloidogyninae</taxon>
        <taxon>Meloidogyne</taxon>
    </lineage>
</organism>
<evidence type="ECO:0000313" key="3">
    <source>
        <dbReference type="Proteomes" id="UP000605970"/>
    </source>
</evidence>
<protein>
    <recommendedName>
        <fullName evidence="4">Transmembrane protein</fullName>
    </recommendedName>
</protein>
<evidence type="ECO:0000313" key="2">
    <source>
        <dbReference type="EMBL" id="KAF7636944.1"/>
    </source>
</evidence>
<accession>A0A8S9ZUM3</accession>
<name>A0A8S9ZUM3_9BILA</name>
<dbReference type="OrthoDB" id="9973021at2759"/>
<dbReference type="Proteomes" id="UP000605970">
    <property type="component" value="Unassembled WGS sequence"/>
</dbReference>
<keyword evidence="3" id="KW-1185">Reference proteome</keyword>
<comment type="caution">
    <text evidence="2">The sequence shown here is derived from an EMBL/GenBank/DDBJ whole genome shotgun (WGS) entry which is preliminary data.</text>
</comment>
<feature type="transmembrane region" description="Helical" evidence="1">
    <location>
        <begin position="46"/>
        <end position="68"/>
    </location>
</feature>
<keyword evidence="1" id="KW-0472">Membrane</keyword>
<reference evidence="2" key="1">
    <citation type="journal article" date="2020" name="Ecol. Evol.">
        <title>Genome structure and content of the rice root-knot nematode (Meloidogyne graminicola).</title>
        <authorList>
            <person name="Phan N.T."/>
            <person name="Danchin E.G.J."/>
            <person name="Klopp C."/>
            <person name="Perfus-Barbeoch L."/>
            <person name="Kozlowski D.K."/>
            <person name="Koutsovoulos G.D."/>
            <person name="Lopez-Roques C."/>
            <person name="Bouchez O."/>
            <person name="Zahm M."/>
            <person name="Besnard G."/>
            <person name="Bellafiore S."/>
        </authorList>
    </citation>
    <scope>NUCLEOTIDE SEQUENCE</scope>
    <source>
        <strain evidence="2">VN-18</strain>
    </source>
</reference>
<dbReference type="AlphaFoldDB" id="A0A8S9ZUM3"/>
<proteinExistence type="predicted"/>
<evidence type="ECO:0008006" key="4">
    <source>
        <dbReference type="Google" id="ProtNLM"/>
    </source>
</evidence>
<evidence type="ECO:0000256" key="1">
    <source>
        <dbReference type="SAM" id="Phobius"/>
    </source>
</evidence>